<name>A0A0Q9WDS2_DROVI</name>
<evidence type="ECO:0000313" key="2">
    <source>
        <dbReference type="EMBL" id="KRF78821.1"/>
    </source>
</evidence>
<dbReference type="InParanoid" id="A0A0Q9WDS2"/>
<accession>A0A0Q9WDS2</accession>
<dbReference type="Proteomes" id="UP000008792">
    <property type="component" value="Unassembled WGS sequence"/>
</dbReference>
<sequence>MAYSTQKVFFHVPFMNETLEFYCQDPCVKLKSYPSTIDDRSWAASDDKKSRFVSDLVSCNTPSIRRKDESGESQKPGPAAQDYPQQQNGYGGPEQGQNQGGYDGQGQDQGGYDGQGQDQGGYDQGQDQGGYDQGQDQGGYGGQGQDQGGYDGPEQDGRGQGGWSG</sequence>
<organism evidence="2 3">
    <name type="scientific">Drosophila virilis</name>
    <name type="common">Fruit fly</name>
    <dbReference type="NCBI Taxonomy" id="7244"/>
    <lineage>
        <taxon>Eukaryota</taxon>
        <taxon>Metazoa</taxon>
        <taxon>Ecdysozoa</taxon>
        <taxon>Arthropoda</taxon>
        <taxon>Hexapoda</taxon>
        <taxon>Insecta</taxon>
        <taxon>Pterygota</taxon>
        <taxon>Neoptera</taxon>
        <taxon>Endopterygota</taxon>
        <taxon>Diptera</taxon>
        <taxon>Brachycera</taxon>
        <taxon>Muscomorpha</taxon>
        <taxon>Ephydroidea</taxon>
        <taxon>Drosophilidae</taxon>
        <taxon>Drosophila</taxon>
    </lineage>
</organism>
<evidence type="ECO:0000313" key="3">
    <source>
        <dbReference type="Proteomes" id="UP000008792"/>
    </source>
</evidence>
<gene>
    <name evidence="2" type="primary">Dvir\GJ26347</name>
    <name evidence="2" type="ORF">Dvir_GJ26347</name>
</gene>
<dbReference type="EMBL" id="CH940652">
    <property type="protein sequence ID" value="KRF78821.1"/>
    <property type="molecule type" value="Genomic_DNA"/>
</dbReference>
<feature type="region of interest" description="Disordered" evidence="1">
    <location>
        <begin position="39"/>
        <end position="165"/>
    </location>
</feature>
<dbReference type="OrthoDB" id="7764536at2759"/>
<dbReference type="AlphaFoldDB" id="A0A0Q9WDS2"/>
<reference evidence="2 3" key="1">
    <citation type="journal article" date="2007" name="Nature">
        <title>Evolution of genes and genomes on the Drosophila phylogeny.</title>
        <authorList>
            <consortium name="Drosophila 12 Genomes Consortium"/>
            <person name="Clark A.G."/>
            <person name="Eisen M.B."/>
            <person name="Smith D.R."/>
            <person name="Bergman C.M."/>
            <person name="Oliver B."/>
            <person name="Markow T.A."/>
            <person name="Kaufman T.C."/>
            <person name="Kellis M."/>
            <person name="Gelbart W."/>
            <person name="Iyer V.N."/>
            <person name="Pollard D.A."/>
            <person name="Sackton T.B."/>
            <person name="Larracuente A.M."/>
            <person name="Singh N.D."/>
            <person name="Abad J.P."/>
            <person name="Abt D.N."/>
            <person name="Adryan B."/>
            <person name="Aguade M."/>
            <person name="Akashi H."/>
            <person name="Anderson W.W."/>
            <person name="Aquadro C.F."/>
            <person name="Ardell D.H."/>
            <person name="Arguello R."/>
            <person name="Artieri C.G."/>
            <person name="Barbash D.A."/>
            <person name="Barker D."/>
            <person name="Barsanti P."/>
            <person name="Batterham P."/>
            <person name="Batzoglou S."/>
            <person name="Begun D."/>
            <person name="Bhutkar A."/>
            <person name="Blanco E."/>
            <person name="Bosak S.A."/>
            <person name="Bradley R.K."/>
            <person name="Brand A.D."/>
            <person name="Brent M.R."/>
            <person name="Brooks A.N."/>
            <person name="Brown R.H."/>
            <person name="Butlin R.K."/>
            <person name="Caggese C."/>
            <person name="Calvi B.R."/>
            <person name="Bernardo de Carvalho A."/>
            <person name="Caspi A."/>
            <person name="Castrezana S."/>
            <person name="Celniker S.E."/>
            <person name="Chang J.L."/>
            <person name="Chapple C."/>
            <person name="Chatterji S."/>
            <person name="Chinwalla A."/>
            <person name="Civetta A."/>
            <person name="Clifton S.W."/>
            <person name="Comeron J.M."/>
            <person name="Costello J.C."/>
            <person name="Coyne J.A."/>
            <person name="Daub J."/>
            <person name="David R.G."/>
            <person name="Delcher A.L."/>
            <person name="Delehaunty K."/>
            <person name="Do C.B."/>
            <person name="Ebling H."/>
            <person name="Edwards K."/>
            <person name="Eickbush T."/>
            <person name="Evans J.D."/>
            <person name="Filipski A."/>
            <person name="Findeiss S."/>
            <person name="Freyhult E."/>
            <person name="Fulton L."/>
            <person name="Fulton R."/>
            <person name="Garcia A.C."/>
            <person name="Gardiner A."/>
            <person name="Garfield D.A."/>
            <person name="Garvin B.E."/>
            <person name="Gibson G."/>
            <person name="Gilbert D."/>
            <person name="Gnerre S."/>
            <person name="Godfrey J."/>
            <person name="Good R."/>
            <person name="Gotea V."/>
            <person name="Gravely B."/>
            <person name="Greenberg A.J."/>
            <person name="Griffiths-Jones S."/>
            <person name="Gross S."/>
            <person name="Guigo R."/>
            <person name="Gustafson E.A."/>
            <person name="Haerty W."/>
            <person name="Hahn M.W."/>
            <person name="Halligan D.L."/>
            <person name="Halpern A.L."/>
            <person name="Halter G.M."/>
            <person name="Han M.V."/>
            <person name="Heger A."/>
            <person name="Hillier L."/>
            <person name="Hinrichs A.S."/>
            <person name="Holmes I."/>
            <person name="Hoskins R.A."/>
            <person name="Hubisz M.J."/>
            <person name="Hultmark D."/>
            <person name="Huntley M.A."/>
            <person name="Jaffe D.B."/>
            <person name="Jagadeeshan S."/>
            <person name="Jeck W.R."/>
            <person name="Johnson J."/>
            <person name="Jones C.D."/>
            <person name="Jordan W.C."/>
            <person name="Karpen G.H."/>
            <person name="Kataoka E."/>
            <person name="Keightley P.D."/>
            <person name="Kheradpour P."/>
            <person name="Kirkness E.F."/>
            <person name="Koerich L.B."/>
            <person name="Kristiansen K."/>
            <person name="Kudrna D."/>
            <person name="Kulathinal R.J."/>
            <person name="Kumar S."/>
            <person name="Kwok R."/>
            <person name="Lander E."/>
            <person name="Langley C.H."/>
            <person name="Lapoint R."/>
            <person name="Lazzaro B.P."/>
            <person name="Lee S.J."/>
            <person name="Levesque L."/>
            <person name="Li R."/>
            <person name="Lin C.F."/>
            <person name="Lin M.F."/>
            <person name="Lindblad-Toh K."/>
            <person name="Llopart A."/>
            <person name="Long M."/>
            <person name="Low L."/>
            <person name="Lozovsky E."/>
            <person name="Lu J."/>
            <person name="Luo M."/>
            <person name="Machado C.A."/>
            <person name="Makalowski W."/>
            <person name="Marzo M."/>
            <person name="Matsuda M."/>
            <person name="Matzkin L."/>
            <person name="McAllister B."/>
            <person name="McBride C.S."/>
            <person name="McKernan B."/>
            <person name="McKernan K."/>
            <person name="Mendez-Lago M."/>
            <person name="Minx P."/>
            <person name="Mollenhauer M.U."/>
            <person name="Montooth K."/>
            <person name="Mount S.M."/>
            <person name="Mu X."/>
            <person name="Myers E."/>
            <person name="Negre B."/>
            <person name="Newfeld S."/>
            <person name="Nielsen R."/>
            <person name="Noor M.A."/>
            <person name="O'Grady P."/>
            <person name="Pachter L."/>
            <person name="Papaceit M."/>
            <person name="Parisi M.J."/>
            <person name="Parisi M."/>
            <person name="Parts L."/>
            <person name="Pedersen J.S."/>
            <person name="Pesole G."/>
            <person name="Phillippy A.M."/>
            <person name="Ponting C.P."/>
            <person name="Pop M."/>
            <person name="Porcelli D."/>
            <person name="Powell J.R."/>
            <person name="Prohaska S."/>
            <person name="Pruitt K."/>
            <person name="Puig M."/>
            <person name="Quesneville H."/>
            <person name="Ram K.R."/>
            <person name="Rand D."/>
            <person name="Rasmussen M.D."/>
            <person name="Reed L.K."/>
            <person name="Reenan R."/>
            <person name="Reily A."/>
            <person name="Remington K.A."/>
            <person name="Rieger T.T."/>
            <person name="Ritchie M.G."/>
            <person name="Robin C."/>
            <person name="Rogers Y.H."/>
            <person name="Rohde C."/>
            <person name="Rozas J."/>
            <person name="Rubenfield M.J."/>
            <person name="Ruiz A."/>
            <person name="Russo S."/>
            <person name="Salzberg S.L."/>
            <person name="Sanchez-Gracia A."/>
            <person name="Saranga D.J."/>
            <person name="Sato H."/>
            <person name="Schaeffer S.W."/>
            <person name="Schatz M.C."/>
            <person name="Schlenke T."/>
            <person name="Schwartz R."/>
            <person name="Segarra C."/>
            <person name="Singh R.S."/>
            <person name="Sirot L."/>
            <person name="Sirota M."/>
            <person name="Sisneros N.B."/>
            <person name="Smith C.D."/>
            <person name="Smith T.F."/>
            <person name="Spieth J."/>
            <person name="Stage D.E."/>
            <person name="Stark A."/>
            <person name="Stephan W."/>
            <person name="Strausberg R.L."/>
            <person name="Strempel S."/>
            <person name="Sturgill D."/>
            <person name="Sutton G."/>
            <person name="Sutton G.G."/>
            <person name="Tao W."/>
            <person name="Teichmann S."/>
            <person name="Tobari Y.N."/>
            <person name="Tomimura Y."/>
            <person name="Tsolas J.M."/>
            <person name="Valente V.L."/>
            <person name="Venter E."/>
            <person name="Venter J.C."/>
            <person name="Vicario S."/>
            <person name="Vieira F.G."/>
            <person name="Vilella A.J."/>
            <person name="Villasante A."/>
            <person name="Walenz B."/>
            <person name="Wang J."/>
            <person name="Wasserman M."/>
            <person name="Watts T."/>
            <person name="Wilson D."/>
            <person name="Wilson R.K."/>
            <person name="Wing R.A."/>
            <person name="Wolfner M.F."/>
            <person name="Wong A."/>
            <person name="Wong G.K."/>
            <person name="Wu C.I."/>
            <person name="Wu G."/>
            <person name="Yamamoto D."/>
            <person name="Yang H.P."/>
            <person name="Yang S.P."/>
            <person name="Yorke J.A."/>
            <person name="Yoshida K."/>
            <person name="Zdobnov E."/>
            <person name="Zhang P."/>
            <person name="Zhang Y."/>
            <person name="Zimin A.V."/>
            <person name="Baldwin J."/>
            <person name="Abdouelleil A."/>
            <person name="Abdulkadir J."/>
            <person name="Abebe A."/>
            <person name="Abera B."/>
            <person name="Abreu J."/>
            <person name="Acer S.C."/>
            <person name="Aftuck L."/>
            <person name="Alexander A."/>
            <person name="An P."/>
            <person name="Anderson E."/>
            <person name="Anderson S."/>
            <person name="Arachi H."/>
            <person name="Azer M."/>
            <person name="Bachantsang P."/>
            <person name="Barry A."/>
            <person name="Bayul T."/>
            <person name="Berlin A."/>
            <person name="Bessette D."/>
            <person name="Bloom T."/>
            <person name="Blye J."/>
            <person name="Boguslavskiy L."/>
            <person name="Bonnet C."/>
            <person name="Boukhgalter B."/>
            <person name="Bourzgui I."/>
            <person name="Brown A."/>
            <person name="Cahill P."/>
            <person name="Channer S."/>
            <person name="Cheshatsang Y."/>
            <person name="Chuda L."/>
            <person name="Citroen M."/>
            <person name="Collymore A."/>
            <person name="Cooke P."/>
            <person name="Costello M."/>
            <person name="D'Aco K."/>
            <person name="Daza R."/>
            <person name="De Haan G."/>
            <person name="DeGray S."/>
            <person name="DeMaso C."/>
            <person name="Dhargay N."/>
            <person name="Dooley K."/>
            <person name="Dooley E."/>
            <person name="Doricent M."/>
            <person name="Dorje P."/>
            <person name="Dorjee K."/>
            <person name="Dupes A."/>
            <person name="Elong R."/>
            <person name="Falk J."/>
            <person name="Farina A."/>
            <person name="Faro S."/>
            <person name="Ferguson D."/>
            <person name="Fisher S."/>
            <person name="Foley C.D."/>
            <person name="Franke A."/>
            <person name="Friedrich D."/>
            <person name="Gadbois L."/>
            <person name="Gearin G."/>
            <person name="Gearin C.R."/>
            <person name="Giannoukos G."/>
            <person name="Goode T."/>
            <person name="Graham J."/>
            <person name="Grandbois E."/>
            <person name="Grewal S."/>
            <person name="Gyaltsen K."/>
            <person name="Hafez N."/>
            <person name="Hagos B."/>
            <person name="Hall J."/>
            <person name="Henson C."/>
            <person name="Hollinger A."/>
            <person name="Honan T."/>
            <person name="Huard M.D."/>
            <person name="Hughes L."/>
            <person name="Hurhula B."/>
            <person name="Husby M.E."/>
            <person name="Kamat A."/>
            <person name="Kanga B."/>
            <person name="Kashin S."/>
            <person name="Khazanovich D."/>
            <person name="Kisner P."/>
            <person name="Lance K."/>
            <person name="Lara M."/>
            <person name="Lee W."/>
            <person name="Lennon N."/>
            <person name="Letendre F."/>
            <person name="LeVine R."/>
            <person name="Lipovsky A."/>
            <person name="Liu X."/>
            <person name="Liu J."/>
            <person name="Liu S."/>
            <person name="Lokyitsang T."/>
            <person name="Lokyitsang Y."/>
            <person name="Lubonja R."/>
            <person name="Lui A."/>
            <person name="MacDonald P."/>
            <person name="Magnisalis V."/>
            <person name="Maru K."/>
            <person name="Matthews C."/>
            <person name="McCusker W."/>
            <person name="McDonough S."/>
            <person name="Mehta T."/>
            <person name="Meldrim J."/>
            <person name="Meneus L."/>
            <person name="Mihai O."/>
            <person name="Mihalev A."/>
            <person name="Mihova T."/>
            <person name="Mittelman R."/>
            <person name="Mlenga V."/>
            <person name="Montmayeur A."/>
            <person name="Mulrain L."/>
            <person name="Navidi A."/>
            <person name="Naylor J."/>
            <person name="Negash T."/>
            <person name="Nguyen T."/>
            <person name="Nguyen N."/>
            <person name="Nicol R."/>
            <person name="Norbu C."/>
            <person name="Norbu N."/>
            <person name="Novod N."/>
            <person name="O'Neill B."/>
            <person name="Osman S."/>
            <person name="Markiewicz E."/>
            <person name="Oyono O.L."/>
            <person name="Patti C."/>
            <person name="Phunkhang P."/>
            <person name="Pierre F."/>
            <person name="Priest M."/>
            <person name="Raghuraman S."/>
            <person name="Rege F."/>
            <person name="Reyes R."/>
            <person name="Rise C."/>
            <person name="Rogov P."/>
            <person name="Ross K."/>
            <person name="Ryan E."/>
            <person name="Settipalli S."/>
            <person name="Shea T."/>
            <person name="Sherpa N."/>
            <person name="Shi L."/>
            <person name="Shih D."/>
            <person name="Sparrow T."/>
            <person name="Spaulding J."/>
            <person name="Stalker J."/>
            <person name="Stange-Thomann N."/>
            <person name="Stavropoulos S."/>
            <person name="Stone C."/>
            <person name="Strader C."/>
            <person name="Tesfaye S."/>
            <person name="Thomson T."/>
            <person name="Thoulutsang Y."/>
            <person name="Thoulutsang D."/>
            <person name="Topham K."/>
            <person name="Topping I."/>
            <person name="Tsamla T."/>
            <person name="Vassiliev H."/>
            <person name="Vo A."/>
            <person name="Wangchuk T."/>
            <person name="Wangdi T."/>
            <person name="Weiand M."/>
            <person name="Wilkinson J."/>
            <person name="Wilson A."/>
            <person name="Yadav S."/>
            <person name="Young G."/>
            <person name="Yu Q."/>
            <person name="Zembek L."/>
            <person name="Zhong D."/>
            <person name="Zimmer A."/>
            <person name="Zwirko Z."/>
            <person name="Jaffe D.B."/>
            <person name="Alvarez P."/>
            <person name="Brockman W."/>
            <person name="Butler J."/>
            <person name="Chin C."/>
            <person name="Gnerre S."/>
            <person name="Grabherr M."/>
            <person name="Kleber M."/>
            <person name="Mauceli E."/>
            <person name="MacCallum I."/>
        </authorList>
    </citation>
    <scope>NUCLEOTIDE SEQUENCE [LARGE SCALE GENOMIC DNA]</scope>
    <source>
        <strain evidence="3">Tucson 15010-1051.87</strain>
    </source>
</reference>
<keyword evidence="3" id="KW-1185">Reference proteome</keyword>
<feature type="compositionally biased region" description="Basic and acidic residues" evidence="1">
    <location>
        <begin position="39"/>
        <end position="52"/>
    </location>
</feature>
<evidence type="ECO:0000256" key="1">
    <source>
        <dbReference type="SAM" id="MobiDB-lite"/>
    </source>
</evidence>
<proteinExistence type="predicted"/>
<protein>
    <submittedName>
        <fullName evidence="2">Uncharacterized protein</fullName>
    </submittedName>
</protein>
<dbReference type="STRING" id="7244.A0A0Q9WDS2"/>
<feature type="compositionally biased region" description="Gly residues" evidence="1">
    <location>
        <begin position="89"/>
        <end position="151"/>
    </location>
</feature>